<dbReference type="RefSeq" id="WP_071544360.1">
    <property type="nucleotide sequence ID" value="NZ_LKAQ01000001.1"/>
</dbReference>
<dbReference type="AlphaFoldDB" id="A0A1J5NKX6"/>
<dbReference type="GO" id="GO:0003677">
    <property type="term" value="F:DNA binding"/>
    <property type="evidence" value="ECO:0007669"/>
    <property type="project" value="UniProtKB-KW"/>
</dbReference>
<accession>A0A1J5NKX6</accession>
<dbReference type="PANTHER" id="PTHR47506">
    <property type="entry name" value="TRANSCRIPTIONAL REGULATORY PROTEIN"/>
    <property type="match status" value="1"/>
</dbReference>
<keyword evidence="2" id="KW-0238">DNA-binding</keyword>
<organism evidence="6 7">
    <name type="scientific">Pseudodesulfovibrio hydrargyri</name>
    <dbReference type="NCBI Taxonomy" id="2125990"/>
    <lineage>
        <taxon>Bacteria</taxon>
        <taxon>Pseudomonadati</taxon>
        <taxon>Thermodesulfobacteriota</taxon>
        <taxon>Desulfovibrionia</taxon>
        <taxon>Desulfovibrionales</taxon>
        <taxon>Desulfovibrionaceae</taxon>
    </lineage>
</organism>
<evidence type="ECO:0000256" key="2">
    <source>
        <dbReference type="ARBA" id="ARBA00023125"/>
    </source>
</evidence>
<comment type="caution">
    <text evidence="6">The sequence shown here is derived from an EMBL/GenBank/DDBJ whole genome shotgun (WGS) entry which is preliminary data.</text>
</comment>
<dbReference type="InterPro" id="IPR036271">
    <property type="entry name" value="Tet_transcr_reg_TetR-rel_C_sf"/>
</dbReference>
<evidence type="ECO:0000256" key="3">
    <source>
        <dbReference type="ARBA" id="ARBA00023163"/>
    </source>
</evidence>
<evidence type="ECO:0000313" key="6">
    <source>
        <dbReference type="EMBL" id="OIQ52289.1"/>
    </source>
</evidence>
<dbReference type="Gene3D" id="1.10.10.60">
    <property type="entry name" value="Homeodomain-like"/>
    <property type="match status" value="1"/>
</dbReference>
<protein>
    <submittedName>
        <fullName evidence="6">HTH-type transcriptional repressor ComR</fullName>
    </submittedName>
</protein>
<dbReference type="InterPro" id="IPR001647">
    <property type="entry name" value="HTH_TetR"/>
</dbReference>
<gene>
    <name evidence="6" type="primary">comR_1</name>
    <name evidence="6" type="ORF">BerOc1_00764</name>
</gene>
<dbReference type="Pfam" id="PF16925">
    <property type="entry name" value="TetR_C_13"/>
    <property type="match status" value="1"/>
</dbReference>
<evidence type="ECO:0000259" key="4">
    <source>
        <dbReference type="Pfam" id="PF00440"/>
    </source>
</evidence>
<dbReference type="Gene3D" id="1.10.357.10">
    <property type="entry name" value="Tetracycline Repressor, domain 2"/>
    <property type="match status" value="1"/>
</dbReference>
<feature type="domain" description="Tetracyclin repressor-like C-terminal" evidence="5">
    <location>
        <begin position="106"/>
        <end position="182"/>
    </location>
</feature>
<dbReference type="OrthoDB" id="270177at2"/>
<dbReference type="SUPFAM" id="SSF48498">
    <property type="entry name" value="Tetracyclin repressor-like, C-terminal domain"/>
    <property type="match status" value="1"/>
</dbReference>
<dbReference type="EMBL" id="LKAQ01000001">
    <property type="protein sequence ID" value="OIQ52289.1"/>
    <property type="molecule type" value="Genomic_DNA"/>
</dbReference>
<keyword evidence="1" id="KW-0805">Transcription regulation</keyword>
<dbReference type="SUPFAM" id="SSF46689">
    <property type="entry name" value="Homeodomain-like"/>
    <property type="match status" value="1"/>
</dbReference>
<dbReference type="PANTHER" id="PTHR47506:SF1">
    <property type="entry name" value="HTH-TYPE TRANSCRIPTIONAL REGULATOR YJDC"/>
    <property type="match status" value="1"/>
</dbReference>
<reference evidence="6 7" key="1">
    <citation type="submission" date="2015-09" db="EMBL/GenBank/DDBJ databases">
        <title>Genome of Desulfovibrio dechloracetivorans BerOc1, a mercury methylating strain isolated from highly hydrocarbons and metals contaminated coastal sediments.</title>
        <authorList>
            <person name="Goni Urriza M."/>
            <person name="Gassie C."/>
            <person name="Bouchez O."/>
            <person name="Klopp C."/>
            <person name="Ranchou-Peyruse A."/>
            <person name="Remy G."/>
        </authorList>
    </citation>
    <scope>NUCLEOTIDE SEQUENCE [LARGE SCALE GENOMIC DNA]</scope>
    <source>
        <strain evidence="6 7">BerOc1</strain>
    </source>
</reference>
<keyword evidence="7" id="KW-1185">Reference proteome</keyword>
<dbReference type="InterPro" id="IPR011075">
    <property type="entry name" value="TetR_C"/>
</dbReference>
<dbReference type="Pfam" id="PF00440">
    <property type="entry name" value="TetR_N"/>
    <property type="match status" value="1"/>
</dbReference>
<feature type="domain" description="HTH tetR-type" evidence="4">
    <location>
        <begin position="21"/>
        <end position="67"/>
    </location>
</feature>
<dbReference type="Proteomes" id="UP000181901">
    <property type="component" value="Unassembled WGS sequence"/>
</dbReference>
<keyword evidence="3" id="KW-0804">Transcription</keyword>
<evidence type="ECO:0000313" key="7">
    <source>
        <dbReference type="Proteomes" id="UP000181901"/>
    </source>
</evidence>
<dbReference type="InterPro" id="IPR009057">
    <property type="entry name" value="Homeodomain-like_sf"/>
</dbReference>
<evidence type="ECO:0000259" key="5">
    <source>
        <dbReference type="Pfam" id="PF16925"/>
    </source>
</evidence>
<evidence type="ECO:0000256" key="1">
    <source>
        <dbReference type="ARBA" id="ARBA00023015"/>
    </source>
</evidence>
<proteinExistence type="predicted"/>
<name>A0A1J5NKX6_9BACT</name>
<sequence length="204" mass="22365">MTEKTPGQRGRPRKFDREGALVKAMRTFWRLGYEGATLTDLQRAMGNISAPSFYAAFGSKEKLFHEAVNLYRSTVGTGTVRALTREPTARRAVETMLYGAVDAFCAEDTPPGCLIVLSTINTSKASRAIQDHLASIRLETTELIRKRLQRGIDEGDVPATADIAALASFYTTFLHGLSIQARDNVPREALVQAVDCAMAAWPRG</sequence>